<proteinExistence type="predicted"/>
<dbReference type="HOGENOM" id="CLU_2624820_0_0_1"/>
<dbReference type="EnsemblMetazoa" id="MESCA003353-RA">
    <property type="protein sequence ID" value="MESCA003353-PA"/>
    <property type="gene ID" value="MESCA003353"/>
</dbReference>
<reference evidence="1" key="2">
    <citation type="submission" date="2015-06" db="UniProtKB">
        <authorList>
            <consortium name="EnsemblMetazoa"/>
        </authorList>
    </citation>
    <scope>IDENTIFICATION</scope>
</reference>
<evidence type="ECO:0000313" key="1">
    <source>
        <dbReference type="EnsemblMetazoa" id="MESCA003353-PA"/>
    </source>
</evidence>
<keyword evidence="2" id="KW-1185">Reference proteome</keyword>
<dbReference type="EMBL" id="CAQQ02090098">
    <property type="status" value="NOT_ANNOTATED_CDS"/>
    <property type="molecule type" value="Genomic_DNA"/>
</dbReference>
<sequence>MKVGNPCEGGCWETMMRTVKRVLCYSSRPLTHVPINVTEDEPLTQNHFILGSANRVQTPSIYDKPNTNLRNQRSLWSS</sequence>
<organism evidence="1 2">
    <name type="scientific">Megaselia scalaris</name>
    <name type="common">Humpbacked fly</name>
    <name type="synonym">Phora scalaris</name>
    <dbReference type="NCBI Taxonomy" id="36166"/>
    <lineage>
        <taxon>Eukaryota</taxon>
        <taxon>Metazoa</taxon>
        <taxon>Ecdysozoa</taxon>
        <taxon>Arthropoda</taxon>
        <taxon>Hexapoda</taxon>
        <taxon>Insecta</taxon>
        <taxon>Pterygota</taxon>
        <taxon>Neoptera</taxon>
        <taxon>Endopterygota</taxon>
        <taxon>Diptera</taxon>
        <taxon>Brachycera</taxon>
        <taxon>Muscomorpha</taxon>
        <taxon>Platypezoidea</taxon>
        <taxon>Phoridae</taxon>
        <taxon>Megaseliini</taxon>
        <taxon>Megaselia</taxon>
    </lineage>
</organism>
<dbReference type="AlphaFoldDB" id="T1GIR8"/>
<name>T1GIR8_MEGSC</name>
<reference evidence="2" key="1">
    <citation type="submission" date="2013-02" db="EMBL/GenBank/DDBJ databases">
        <authorList>
            <person name="Hughes D."/>
        </authorList>
    </citation>
    <scope>NUCLEOTIDE SEQUENCE</scope>
    <source>
        <strain>Durham</strain>
        <strain evidence="2">NC isolate 2 -- Noor lab</strain>
    </source>
</reference>
<accession>T1GIR8</accession>
<protein>
    <submittedName>
        <fullName evidence="1">Uncharacterized protein</fullName>
    </submittedName>
</protein>
<evidence type="ECO:0000313" key="2">
    <source>
        <dbReference type="Proteomes" id="UP000015102"/>
    </source>
</evidence>
<dbReference type="Proteomes" id="UP000015102">
    <property type="component" value="Unassembled WGS sequence"/>
</dbReference>